<dbReference type="EMBL" id="BDQV01016465">
    <property type="protein sequence ID" value="GAY69481.1"/>
    <property type="molecule type" value="Genomic_DNA"/>
</dbReference>
<keyword evidence="2" id="KW-1185">Reference proteome</keyword>
<evidence type="ECO:0000313" key="2">
    <source>
        <dbReference type="Proteomes" id="UP000236630"/>
    </source>
</evidence>
<organism evidence="1 2">
    <name type="scientific">Citrus unshiu</name>
    <name type="common">Satsuma mandarin</name>
    <name type="synonym">Citrus nobilis var. unshiu</name>
    <dbReference type="NCBI Taxonomy" id="55188"/>
    <lineage>
        <taxon>Eukaryota</taxon>
        <taxon>Viridiplantae</taxon>
        <taxon>Streptophyta</taxon>
        <taxon>Embryophyta</taxon>
        <taxon>Tracheophyta</taxon>
        <taxon>Spermatophyta</taxon>
        <taxon>Magnoliopsida</taxon>
        <taxon>eudicotyledons</taxon>
        <taxon>Gunneridae</taxon>
        <taxon>Pentapetalae</taxon>
        <taxon>rosids</taxon>
        <taxon>malvids</taxon>
        <taxon>Sapindales</taxon>
        <taxon>Rutaceae</taxon>
        <taxon>Aurantioideae</taxon>
        <taxon>Citrus</taxon>
    </lineage>
</organism>
<gene>
    <name evidence="1" type="ORF">CUMW_289780</name>
</gene>
<comment type="caution">
    <text evidence="1">The sequence shown here is derived from an EMBL/GenBank/DDBJ whole genome shotgun (WGS) entry which is preliminary data.</text>
</comment>
<sequence>MPSEIPYFRILILMCKSMRLMMNTSLGRILLELTTHSMFLGFQTLHLQVHRTKSDDQNKITQQGGSN</sequence>
<dbReference type="Proteomes" id="UP000236630">
    <property type="component" value="Unassembled WGS sequence"/>
</dbReference>
<reference evidence="1 2" key="1">
    <citation type="journal article" date="2017" name="Front. Genet.">
        <title>Draft sequencing of the heterozygous diploid genome of Satsuma (Citrus unshiu Marc.) using a hybrid assembly approach.</title>
        <authorList>
            <person name="Shimizu T."/>
            <person name="Tanizawa Y."/>
            <person name="Mochizuki T."/>
            <person name="Nagasaki H."/>
            <person name="Yoshioka T."/>
            <person name="Toyoda A."/>
            <person name="Fujiyama A."/>
            <person name="Kaminuma E."/>
            <person name="Nakamura Y."/>
        </authorList>
    </citation>
    <scope>NUCLEOTIDE SEQUENCE [LARGE SCALE GENOMIC DNA]</scope>
    <source>
        <strain evidence="2">cv. Miyagawa wase</strain>
    </source>
</reference>
<proteinExistence type="predicted"/>
<evidence type="ECO:0000313" key="1">
    <source>
        <dbReference type="EMBL" id="GAY69481.1"/>
    </source>
</evidence>
<accession>A0A2H5QXY7</accession>
<dbReference type="AlphaFoldDB" id="A0A2H5QXY7"/>
<protein>
    <submittedName>
        <fullName evidence="1">Uncharacterized protein</fullName>
    </submittedName>
</protein>
<feature type="non-terminal residue" evidence="1">
    <location>
        <position position="67"/>
    </location>
</feature>
<name>A0A2H5QXY7_CITUN</name>